<accession>F2NF36</accession>
<dbReference type="OrthoDB" id="264053at2"/>
<dbReference type="HOGENOM" id="CLU_104927_0_0_7"/>
<name>F2NF36_DESAR</name>
<dbReference type="EMBL" id="CP002629">
    <property type="protein sequence ID" value="AEB08376.1"/>
    <property type="molecule type" value="Genomic_DNA"/>
</dbReference>
<dbReference type="Pfam" id="PF19027">
    <property type="entry name" value="DUF5752"/>
    <property type="match status" value="1"/>
</dbReference>
<dbReference type="Proteomes" id="UP000000483">
    <property type="component" value="Chromosome"/>
</dbReference>
<dbReference type="STRING" id="880072.Desac_0490"/>
<proteinExistence type="predicted"/>
<dbReference type="eggNOG" id="COG0438">
    <property type="taxonomic scope" value="Bacteria"/>
</dbReference>
<dbReference type="InterPro" id="IPR044036">
    <property type="entry name" value="DUF5752"/>
</dbReference>
<protein>
    <submittedName>
        <fullName evidence="1">Uncharacterized protein</fullName>
    </submittedName>
</protein>
<dbReference type="RefSeq" id="WP_013705489.1">
    <property type="nucleotide sequence ID" value="NC_015388.1"/>
</dbReference>
<evidence type="ECO:0000313" key="2">
    <source>
        <dbReference type="Proteomes" id="UP000000483"/>
    </source>
</evidence>
<sequence>MNDIFNQPAHDPFWFRDCFLLRMPIGLKASNLRELLQILRDVSEDVLYYHVFQARLALTDPEVEYPNDFALWAAEALQDTKLAEKLSSFDPFDYSDMAQVREAVLEILEEYLWDLPYIPWARPGFELYLCQASTAIIQSLTPVNTLTEFCQGLQRIGLDSFYYHFFEARWRLKVHKVDDFSFWIEYNFDLPKLVQAIRDIDIYFYSLPELRRTLLALITEHLEAACERTE</sequence>
<dbReference type="KEGG" id="dao:Desac_0490"/>
<keyword evidence="2" id="KW-1185">Reference proteome</keyword>
<reference evidence="1 2" key="1">
    <citation type="journal article" date="2011" name="Stand. Genomic Sci.">
        <title>Complete genome sequence of the acetate-degrading sulfate reducer Desulfobacca acetoxidans type strain (ASRB2).</title>
        <authorList>
            <person name="Goker M."/>
            <person name="Teshima H."/>
            <person name="Lapidus A."/>
            <person name="Nolan M."/>
            <person name="Lucas S."/>
            <person name="Hammon N."/>
            <person name="Deshpande S."/>
            <person name="Cheng J.F."/>
            <person name="Tapia R."/>
            <person name="Han C."/>
            <person name="Goodwin L."/>
            <person name="Pitluck S."/>
            <person name="Huntemann M."/>
            <person name="Liolios K."/>
            <person name="Ivanova N."/>
            <person name="Pagani I."/>
            <person name="Mavromatis K."/>
            <person name="Ovchinikova G."/>
            <person name="Pati A."/>
            <person name="Chen A."/>
            <person name="Palaniappan K."/>
            <person name="Land M."/>
            <person name="Hauser L."/>
            <person name="Brambilla E.M."/>
            <person name="Rohde M."/>
            <person name="Spring S."/>
            <person name="Detter J.C."/>
            <person name="Woyke T."/>
            <person name="Bristow J."/>
            <person name="Eisen J.A."/>
            <person name="Markowitz V."/>
            <person name="Hugenholtz P."/>
            <person name="Kyrpides N.C."/>
            <person name="Klenk H.P."/>
        </authorList>
    </citation>
    <scope>NUCLEOTIDE SEQUENCE [LARGE SCALE GENOMIC DNA]</scope>
    <source>
        <strain evidence="2">ATCC 700848 / DSM 11109 / ASRB2</strain>
    </source>
</reference>
<evidence type="ECO:0000313" key="1">
    <source>
        <dbReference type="EMBL" id="AEB08376.1"/>
    </source>
</evidence>
<dbReference type="AlphaFoldDB" id="F2NF36"/>
<gene>
    <name evidence="1" type="ordered locus">Desac_0490</name>
</gene>
<organism evidence="1 2">
    <name type="scientific">Desulfobacca acetoxidans (strain ATCC 700848 / DSM 11109 / ASRB2)</name>
    <dbReference type="NCBI Taxonomy" id="880072"/>
    <lineage>
        <taxon>Bacteria</taxon>
        <taxon>Pseudomonadati</taxon>
        <taxon>Thermodesulfobacteriota</taxon>
        <taxon>Desulfobaccia</taxon>
        <taxon>Desulfobaccales</taxon>
        <taxon>Desulfobaccaceae</taxon>
        <taxon>Desulfobacca</taxon>
    </lineage>
</organism>
<reference evidence="2" key="2">
    <citation type="submission" date="2011-03" db="EMBL/GenBank/DDBJ databases">
        <title>The complete genome of Desulfobacca acetoxidans DSM 11109.</title>
        <authorList>
            <consortium name="US DOE Joint Genome Institute (JGI-PGF)"/>
            <person name="Lucas S."/>
            <person name="Copeland A."/>
            <person name="Lapidus A."/>
            <person name="Bruce D."/>
            <person name="Goodwin L."/>
            <person name="Pitluck S."/>
            <person name="Peters L."/>
            <person name="Kyrpides N."/>
            <person name="Mavromatis K."/>
            <person name="Ivanova N."/>
            <person name="Ovchinnikova G."/>
            <person name="Teshima H."/>
            <person name="Detter J.C."/>
            <person name="Han C."/>
            <person name="Land M."/>
            <person name="Hauser L."/>
            <person name="Markowitz V."/>
            <person name="Cheng J.-F."/>
            <person name="Hugenholtz P."/>
            <person name="Woyke T."/>
            <person name="Wu D."/>
            <person name="Spring S."/>
            <person name="Schueler E."/>
            <person name="Brambilla E."/>
            <person name="Klenk H.-P."/>
            <person name="Eisen J.A."/>
        </authorList>
    </citation>
    <scope>NUCLEOTIDE SEQUENCE [LARGE SCALE GENOMIC DNA]</scope>
    <source>
        <strain evidence="2">ATCC 700848 / DSM 11109 / ASRB2</strain>
    </source>
</reference>